<proteinExistence type="predicted"/>
<feature type="binding site" evidence="1">
    <location>
        <position position="300"/>
    </location>
    <ligand>
        <name>Mg(2+)</name>
        <dbReference type="ChEBI" id="CHEBI:18420"/>
        <label>1</label>
    </ligand>
</feature>
<feature type="binding site" evidence="1">
    <location>
        <position position="86"/>
    </location>
    <ligand>
        <name>Mg(2+)</name>
        <dbReference type="ChEBI" id="CHEBI:18420"/>
        <label>1</label>
    </ligand>
</feature>
<dbReference type="InterPro" id="IPR005502">
    <property type="entry name" value="Ribosyl_crysJ1"/>
</dbReference>
<accession>A0A1G8B659</accession>
<dbReference type="Gene3D" id="1.10.4080.10">
    <property type="entry name" value="ADP-ribosylation/Crystallin J1"/>
    <property type="match status" value="1"/>
</dbReference>
<dbReference type="EMBL" id="FNCN01000013">
    <property type="protein sequence ID" value="SDH28732.1"/>
    <property type="molecule type" value="Genomic_DNA"/>
</dbReference>
<gene>
    <name evidence="2" type="ORF">SAMN05421505_113163</name>
</gene>
<comment type="cofactor">
    <cofactor evidence="1">
        <name>Mg(2+)</name>
        <dbReference type="ChEBI" id="CHEBI:18420"/>
    </cofactor>
    <text evidence="1">Binds 2 magnesium ions per subunit.</text>
</comment>
<dbReference type="Proteomes" id="UP000198923">
    <property type="component" value="Unassembled WGS sequence"/>
</dbReference>
<dbReference type="SUPFAM" id="SSF101478">
    <property type="entry name" value="ADP-ribosylglycohydrolase"/>
    <property type="match status" value="1"/>
</dbReference>
<keyword evidence="1" id="KW-0460">Magnesium</keyword>
<dbReference type="InterPro" id="IPR036705">
    <property type="entry name" value="Ribosyl_crysJ1_sf"/>
</dbReference>
<evidence type="ECO:0000313" key="3">
    <source>
        <dbReference type="Proteomes" id="UP000198923"/>
    </source>
</evidence>
<keyword evidence="1" id="KW-0479">Metal-binding</keyword>
<dbReference type="STRING" id="504805.SAMN05421505_113163"/>
<feature type="binding site" evidence="1">
    <location>
        <position position="87"/>
    </location>
    <ligand>
        <name>Mg(2+)</name>
        <dbReference type="ChEBI" id="CHEBI:18420"/>
        <label>1</label>
    </ligand>
</feature>
<keyword evidence="3" id="KW-1185">Reference proteome</keyword>
<dbReference type="GO" id="GO:0046872">
    <property type="term" value="F:metal ion binding"/>
    <property type="evidence" value="ECO:0007669"/>
    <property type="project" value="UniProtKB-KW"/>
</dbReference>
<dbReference type="GO" id="GO:0016787">
    <property type="term" value="F:hydrolase activity"/>
    <property type="evidence" value="ECO:0007669"/>
    <property type="project" value="UniProtKB-KW"/>
</dbReference>
<dbReference type="AlphaFoldDB" id="A0A1G8B659"/>
<organism evidence="2 3">
    <name type="scientific">Sinosporangium album</name>
    <dbReference type="NCBI Taxonomy" id="504805"/>
    <lineage>
        <taxon>Bacteria</taxon>
        <taxon>Bacillati</taxon>
        <taxon>Actinomycetota</taxon>
        <taxon>Actinomycetes</taxon>
        <taxon>Streptosporangiales</taxon>
        <taxon>Streptosporangiaceae</taxon>
        <taxon>Sinosporangium</taxon>
    </lineage>
</organism>
<evidence type="ECO:0000256" key="1">
    <source>
        <dbReference type="PIRSR" id="PIRSR605502-1"/>
    </source>
</evidence>
<keyword evidence="2" id="KW-0378">Hydrolase</keyword>
<name>A0A1G8B659_9ACTN</name>
<evidence type="ECO:0000313" key="2">
    <source>
        <dbReference type="EMBL" id="SDH28732.1"/>
    </source>
</evidence>
<dbReference type="Pfam" id="PF03747">
    <property type="entry name" value="ADP_ribosyl_GH"/>
    <property type="match status" value="1"/>
</dbReference>
<feature type="binding site" evidence="1">
    <location>
        <position position="85"/>
    </location>
    <ligand>
        <name>Mg(2+)</name>
        <dbReference type="ChEBI" id="CHEBI:18420"/>
        <label>1</label>
    </ligand>
</feature>
<protein>
    <submittedName>
        <fullName evidence="2">ADP-ribosylglycohydrolase</fullName>
    </submittedName>
</protein>
<reference evidence="2 3" key="1">
    <citation type="submission" date="2016-10" db="EMBL/GenBank/DDBJ databases">
        <authorList>
            <person name="de Groot N.N."/>
        </authorList>
    </citation>
    <scope>NUCLEOTIDE SEQUENCE [LARGE SCALE GENOMIC DNA]</scope>
    <source>
        <strain evidence="2 3">CPCC 201354</strain>
    </source>
</reference>
<sequence>MSGQGDAGSCRTAAPDRRAAAAGALLGLALGDAVGLPAQFHRRARSGWARAAGWRMSAGLDEQRVSRPLLPFTMGVGDDIPLSPTDDAETAAVAALVLLRSPDHSPDSLFAGWREHMIDAPDVWTGIAERSATLNAGHGLLPPATGNDNPAHYTDSAVPAAVAIGIHYAGDPDRAAAVAGHYAQITHAEDGVWAAQTMADAIARLIAGAPLGHALTAATARTPGESWLGRNLARAARIRDTAASPFEAVPALVEQLSPATYSHGGVAPETLPVAFTLAHLAHGDLPTAVMAASLISRQSDSMPAIVGALCGAASGAAAIPATWQPHIDPLAGVLTPHLKGTRLTDLAHRLIR</sequence>
<feature type="binding site" evidence="1">
    <location>
        <position position="301"/>
    </location>
    <ligand>
        <name>Mg(2+)</name>
        <dbReference type="ChEBI" id="CHEBI:18420"/>
        <label>1</label>
    </ligand>
</feature>